<dbReference type="EMBL" id="CAUYUJ010019888">
    <property type="protein sequence ID" value="CAK0894370.1"/>
    <property type="molecule type" value="Genomic_DNA"/>
</dbReference>
<evidence type="ECO:0000313" key="2">
    <source>
        <dbReference type="EMBL" id="CAK0894370.1"/>
    </source>
</evidence>
<organism evidence="2 3">
    <name type="scientific">Prorocentrum cordatum</name>
    <dbReference type="NCBI Taxonomy" id="2364126"/>
    <lineage>
        <taxon>Eukaryota</taxon>
        <taxon>Sar</taxon>
        <taxon>Alveolata</taxon>
        <taxon>Dinophyceae</taxon>
        <taxon>Prorocentrales</taxon>
        <taxon>Prorocentraceae</taxon>
        <taxon>Prorocentrum</taxon>
    </lineage>
</organism>
<evidence type="ECO:0008006" key="4">
    <source>
        <dbReference type="Google" id="ProtNLM"/>
    </source>
</evidence>
<gene>
    <name evidence="2" type="ORF">PCOR1329_LOCUS73436</name>
</gene>
<feature type="region of interest" description="Disordered" evidence="1">
    <location>
        <begin position="1"/>
        <end position="22"/>
    </location>
</feature>
<proteinExistence type="predicted"/>
<name>A0ABN9X4T8_9DINO</name>
<keyword evidence="3" id="KW-1185">Reference proteome</keyword>
<dbReference type="Proteomes" id="UP001189429">
    <property type="component" value="Unassembled WGS sequence"/>
</dbReference>
<sequence>MQLRTVLPHGIADTSDGGAVSGTVDVPSSFKAKVEVSPRAIRFDRAEPDFDKGVFGPRQPTVSCVNQLLLELPKGYTCSVVGNGMADPHGTQMLFQTDANGDGFMDYFRNALTSGTWSSSG</sequence>
<evidence type="ECO:0000313" key="3">
    <source>
        <dbReference type="Proteomes" id="UP001189429"/>
    </source>
</evidence>
<protein>
    <recommendedName>
        <fullName evidence="4">Subtilisin</fullName>
    </recommendedName>
</protein>
<reference evidence="2" key="1">
    <citation type="submission" date="2023-10" db="EMBL/GenBank/DDBJ databases">
        <authorList>
            <person name="Chen Y."/>
            <person name="Shah S."/>
            <person name="Dougan E. K."/>
            <person name="Thang M."/>
            <person name="Chan C."/>
        </authorList>
    </citation>
    <scope>NUCLEOTIDE SEQUENCE [LARGE SCALE GENOMIC DNA]</scope>
</reference>
<comment type="caution">
    <text evidence="2">The sequence shown here is derived from an EMBL/GenBank/DDBJ whole genome shotgun (WGS) entry which is preliminary data.</text>
</comment>
<accession>A0ABN9X4T8</accession>
<feature type="non-terminal residue" evidence="2">
    <location>
        <position position="121"/>
    </location>
</feature>
<evidence type="ECO:0000256" key="1">
    <source>
        <dbReference type="SAM" id="MobiDB-lite"/>
    </source>
</evidence>